<feature type="chain" id="PRO_5040932054" evidence="1">
    <location>
        <begin position="24"/>
        <end position="174"/>
    </location>
</feature>
<keyword evidence="1" id="KW-0732">Signal</keyword>
<evidence type="ECO:0000313" key="3">
    <source>
        <dbReference type="Proteomes" id="UP001142610"/>
    </source>
</evidence>
<feature type="signal peptide" evidence="1">
    <location>
        <begin position="1"/>
        <end position="23"/>
    </location>
</feature>
<comment type="caution">
    <text evidence="2">The sequence shown here is derived from an EMBL/GenBank/DDBJ whole genome shotgun (WGS) entry which is preliminary data.</text>
</comment>
<dbReference type="RefSeq" id="WP_256617740.1">
    <property type="nucleotide sequence ID" value="NZ_JANIBC010000001.1"/>
</dbReference>
<protein>
    <submittedName>
        <fullName evidence="2">YfiR family protein</fullName>
    </submittedName>
</protein>
<evidence type="ECO:0000313" key="2">
    <source>
        <dbReference type="EMBL" id="MCQ8183936.1"/>
    </source>
</evidence>
<sequence length="174" mass="18191">MLGQRARRLVAAMGLGVVLPGSAAAGQGASHDHARMLVNLARFAEWPEERDYGSTFRICLRDDDPAITAFSSVAGQEVRGLTVSLHTLAPSAMGSRPCHAVYFSAGLADKEAVASLGHEPVLTVSPSSGFTAMGGMIELQTGGITPTIVVSADVIRDHPLRISAQLLSMAEVLP</sequence>
<reference evidence="2" key="1">
    <citation type="submission" date="2022-07" db="EMBL/GenBank/DDBJ databases">
        <title>Parvularcula maris sp. nov., an algicidal bacterium isolated from seawater.</title>
        <authorList>
            <person name="Li F."/>
        </authorList>
    </citation>
    <scope>NUCLEOTIDE SEQUENCE</scope>
    <source>
        <strain evidence="2">BGMRC 0090</strain>
    </source>
</reference>
<name>A0A9X2L6H4_9PROT</name>
<dbReference type="Pfam" id="PF13689">
    <property type="entry name" value="DUF4154"/>
    <property type="match status" value="1"/>
</dbReference>
<dbReference type="AlphaFoldDB" id="A0A9X2L6H4"/>
<evidence type="ECO:0000256" key="1">
    <source>
        <dbReference type="SAM" id="SignalP"/>
    </source>
</evidence>
<dbReference type="EMBL" id="JANIBC010000001">
    <property type="protein sequence ID" value="MCQ8183936.1"/>
    <property type="molecule type" value="Genomic_DNA"/>
</dbReference>
<proteinExistence type="predicted"/>
<organism evidence="2 3">
    <name type="scientific">Parvularcula maris</name>
    <dbReference type="NCBI Taxonomy" id="2965077"/>
    <lineage>
        <taxon>Bacteria</taxon>
        <taxon>Pseudomonadati</taxon>
        <taxon>Pseudomonadota</taxon>
        <taxon>Alphaproteobacteria</taxon>
        <taxon>Parvularculales</taxon>
        <taxon>Parvularculaceae</taxon>
        <taxon>Parvularcula</taxon>
    </lineage>
</organism>
<dbReference type="InterPro" id="IPR025293">
    <property type="entry name" value="YfiR/HmsC-like"/>
</dbReference>
<gene>
    <name evidence="2" type="ORF">NOG11_00900</name>
</gene>
<keyword evidence="3" id="KW-1185">Reference proteome</keyword>
<dbReference type="Proteomes" id="UP001142610">
    <property type="component" value="Unassembled WGS sequence"/>
</dbReference>
<accession>A0A9X2L6H4</accession>